<keyword evidence="1" id="KW-1133">Transmembrane helix</keyword>
<sequence>MLVFYNFSSNPGSYTESLHRTIMPGRYFHHLRWCRVERCPNVDVVFPFGAMEAGDCLQTIWTSDLRTARCIWSKGKVSFLALSYFKSPRHLYLRSCPSLQYALPLWFASITLHLLLLLLLLTLWLISLWFCLQTGLAGRGVCVACD</sequence>
<evidence type="ECO:0000313" key="2">
    <source>
        <dbReference type="EMBL" id="TKW08157.1"/>
    </source>
</evidence>
<keyword evidence="1" id="KW-0812">Transmembrane</keyword>
<keyword evidence="1" id="KW-0472">Membrane</keyword>
<feature type="transmembrane region" description="Helical" evidence="1">
    <location>
        <begin position="105"/>
        <end position="130"/>
    </location>
</feature>
<organism evidence="2 3">
    <name type="scientific">Setaria viridis</name>
    <name type="common">Green bristlegrass</name>
    <name type="synonym">Setaria italica subsp. viridis</name>
    <dbReference type="NCBI Taxonomy" id="4556"/>
    <lineage>
        <taxon>Eukaryota</taxon>
        <taxon>Viridiplantae</taxon>
        <taxon>Streptophyta</taxon>
        <taxon>Embryophyta</taxon>
        <taxon>Tracheophyta</taxon>
        <taxon>Spermatophyta</taxon>
        <taxon>Magnoliopsida</taxon>
        <taxon>Liliopsida</taxon>
        <taxon>Poales</taxon>
        <taxon>Poaceae</taxon>
        <taxon>PACMAD clade</taxon>
        <taxon>Panicoideae</taxon>
        <taxon>Panicodae</taxon>
        <taxon>Paniceae</taxon>
        <taxon>Cenchrinae</taxon>
        <taxon>Setaria</taxon>
    </lineage>
</organism>
<proteinExistence type="predicted"/>
<name>A0A4U6UCP0_SETVI</name>
<dbReference type="EMBL" id="CM016557">
    <property type="protein sequence ID" value="TKW08157.1"/>
    <property type="molecule type" value="Genomic_DNA"/>
</dbReference>
<accession>A0A4U6UCP0</accession>
<dbReference type="AlphaFoldDB" id="A0A4U6UCP0"/>
<gene>
    <name evidence="2" type="ORF">SEVIR_6G010700v2</name>
</gene>
<keyword evidence="3" id="KW-1185">Reference proteome</keyword>
<dbReference type="Proteomes" id="UP000298652">
    <property type="component" value="Chromosome 6"/>
</dbReference>
<protein>
    <submittedName>
        <fullName evidence="2">Uncharacterized protein</fullName>
    </submittedName>
</protein>
<reference evidence="2" key="1">
    <citation type="submission" date="2019-03" db="EMBL/GenBank/DDBJ databases">
        <title>WGS assembly of Setaria viridis.</title>
        <authorList>
            <person name="Huang P."/>
            <person name="Jenkins J."/>
            <person name="Grimwood J."/>
            <person name="Barry K."/>
            <person name="Healey A."/>
            <person name="Mamidi S."/>
            <person name="Sreedasyam A."/>
            <person name="Shu S."/>
            <person name="Feldman M."/>
            <person name="Wu J."/>
            <person name="Yu Y."/>
            <person name="Chen C."/>
            <person name="Johnson J."/>
            <person name="Rokhsar D."/>
            <person name="Baxter I."/>
            <person name="Schmutz J."/>
            <person name="Brutnell T."/>
            <person name="Kellogg E."/>
        </authorList>
    </citation>
    <scope>NUCLEOTIDE SEQUENCE [LARGE SCALE GENOMIC DNA]</scope>
</reference>
<evidence type="ECO:0000313" key="3">
    <source>
        <dbReference type="Proteomes" id="UP000298652"/>
    </source>
</evidence>
<dbReference type="Gramene" id="TKW08157">
    <property type="protein sequence ID" value="TKW08157"/>
    <property type="gene ID" value="SEVIR_6G010700v2"/>
</dbReference>
<evidence type="ECO:0000256" key="1">
    <source>
        <dbReference type="SAM" id="Phobius"/>
    </source>
</evidence>